<keyword evidence="5 8" id="KW-1133">Transmembrane helix</keyword>
<feature type="transmembrane region" description="Helical" evidence="8">
    <location>
        <begin position="230"/>
        <end position="247"/>
    </location>
</feature>
<keyword evidence="11" id="KW-1185">Reference proteome</keyword>
<dbReference type="GO" id="GO:0005509">
    <property type="term" value="F:calcium ion binding"/>
    <property type="evidence" value="ECO:0007669"/>
    <property type="project" value="InterPro"/>
</dbReference>
<dbReference type="InParanoid" id="A0A067QSR2"/>
<keyword evidence="4" id="KW-0106">Calcium</keyword>
<evidence type="ECO:0000313" key="10">
    <source>
        <dbReference type="EMBL" id="KDR11872.1"/>
    </source>
</evidence>
<protein>
    <submittedName>
        <fullName evidence="10">Rhomboid-related protein 3</fullName>
    </submittedName>
</protein>
<dbReference type="PROSITE" id="PS50222">
    <property type="entry name" value="EF_HAND_2"/>
    <property type="match status" value="2"/>
</dbReference>
<dbReference type="OrthoDB" id="418595at2759"/>
<feature type="transmembrane region" description="Helical" evidence="8">
    <location>
        <begin position="344"/>
        <end position="364"/>
    </location>
</feature>
<dbReference type="GO" id="GO:0004252">
    <property type="term" value="F:serine-type endopeptidase activity"/>
    <property type="evidence" value="ECO:0007669"/>
    <property type="project" value="InterPro"/>
</dbReference>
<dbReference type="PANTHER" id="PTHR45840">
    <property type="entry name" value="RHOMBOID-RELATED PROTEIN"/>
    <property type="match status" value="1"/>
</dbReference>
<dbReference type="PROSITE" id="PS00018">
    <property type="entry name" value="EF_HAND_1"/>
    <property type="match status" value="2"/>
</dbReference>
<dbReference type="eggNOG" id="KOG2289">
    <property type="taxonomic scope" value="Eukaryota"/>
</dbReference>
<sequence length="376" mass="42978">MPQSASTHEDQEENIPLQTISTRKPQQLTDVRELFQKYDVNRNGFISLCELRNLITSENYAQDLPEVAVHRILKRADADQNGYLDYKEFKQMMTSPDWQIDVQQAFQQYVDLLVPPRPRSHDEVDTGDKASIKWKYDAQYRYWPPPLGMIIISIIEVATFLTDLINAGTELADGPLATKLMYTPYRRFEAWRFFTYMFVHVGRVHLAVNLIIQILLGIPLEMVHQWWRVLIIYMAGVVAGSLGTSVTEPYIRLAGASGGVYAILMAHIATIILNWSEMKMAVLQLACLLVLIVTDVGSAIYYRYFTDREDSIGYAAHIAGALAGLLLGINVLRNLSVKSWEKKLWWASICIYVIIMSGAVIWNICYTDYYPQSDNF</sequence>
<dbReference type="InterPro" id="IPR011992">
    <property type="entry name" value="EF-hand-dom_pair"/>
</dbReference>
<dbReference type="EMBL" id="KK853064">
    <property type="protein sequence ID" value="KDR11872.1"/>
    <property type="molecule type" value="Genomic_DNA"/>
</dbReference>
<evidence type="ECO:0000256" key="2">
    <source>
        <dbReference type="ARBA" id="ARBA00009045"/>
    </source>
</evidence>
<dbReference type="InterPro" id="IPR018247">
    <property type="entry name" value="EF_Hand_1_Ca_BS"/>
</dbReference>
<evidence type="ECO:0000259" key="9">
    <source>
        <dbReference type="PROSITE" id="PS50222"/>
    </source>
</evidence>
<proteinExistence type="inferred from homology"/>
<gene>
    <name evidence="10" type="ORF">L798_14139</name>
</gene>
<feature type="transmembrane region" description="Helical" evidence="8">
    <location>
        <begin position="314"/>
        <end position="332"/>
    </location>
</feature>
<comment type="similarity">
    <text evidence="2">Belongs to the peptidase S54 family.</text>
</comment>
<evidence type="ECO:0000256" key="4">
    <source>
        <dbReference type="ARBA" id="ARBA00022837"/>
    </source>
</evidence>
<keyword evidence="6 8" id="KW-0472">Membrane</keyword>
<evidence type="ECO:0000256" key="6">
    <source>
        <dbReference type="ARBA" id="ARBA00023136"/>
    </source>
</evidence>
<dbReference type="AlphaFoldDB" id="A0A067QSR2"/>
<dbReference type="PANTHER" id="PTHR45840:SF8">
    <property type="entry name" value="RHOMBOID PROTEASE"/>
    <property type="match status" value="1"/>
</dbReference>
<comment type="subcellular location">
    <subcellularLocation>
        <location evidence="1">Membrane</location>
        <topology evidence="1">Multi-pass membrane protein</topology>
    </subcellularLocation>
</comment>
<name>A0A067QSR2_ZOONE</name>
<evidence type="ECO:0000256" key="1">
    <source>
        <dbReference type="ARBA" id="ARBA00004141"/>
    </source>
</evidence>
<accession>A0A067QSR2</accession>
<evidence type="ECO:0000256" key="7">
    <source>
        <dbReference type="SAM" id="MobiDB-lite"/>
    </source>
</evidence>
<dbReference type="InterPro" id="IPR051739">
    <property type="entry name" value="Rhomboid_IM_Serine_Proteases"/>
</dbReference>
<feature type="domain" description="EF-hand" evidence="9">
    <location>
        <begin position="64"/>
        <end position="99"/>
    </location>
</feature>
<evidence type="ECO:0000313" key="11">
    <source>
        <dbReference type="Proteomes" id="UP000027135"/>
    </source>
</evidence>
<dbReference type="InterPro" id="IPR002048">
    <property type="entry name" value="EF_hand_dom"/>
</dbReference>
<dbReference type="InterPro" id="IPR035952">
    <property type="entry name" value="Rhomboid-like_sf"/>
</dbReference>
<feature type="transmembrane region" description="Helical" evidence="8">
    <location>
        <begin position="282"/>
        <end position="302"/>
    </location>
</feature>
<dbReference type="Pfam" id="PF13499">
    <property type="entry name" value="EF-hand_7"/>
    <property type="match status" value="1"/>
</dbReference>
<dbReference type="OMA" id="SWERVIW"/>
<evidence type="ECO:0000256" key="3">
    <source>
        <dbReference type="ARBA" id="ARBA00022692"/>
    </source>
</evidence>
<dbReference type="Gene3D" id="1.20.1540.10">
    <property type="entry name" value="Rhomboid-like"/>
    <property type="match status" value="1"/>
</dbReference>
<organism evidence="10 11">
    <name type="scientific">Zootermopsis nevadensis</name>
    <name type="common">Dampwood termite</name>
    <dbReference type="NCBI Taxonomy" id="136037"/>
    <lineage>
        <taxon>Eukaryota</taxon>
        <taxon>Metazoa</taxon>
        <taxon>Ecdysozoa</taxon>
        <taxon>Arthropoda</taxon>
        <taxon>Hexapoda</taxon>
        <taxon>Insecta</taxon>
        <taxon>Pterygota</taxon>
        <taxon>Neoptera</taxon>
        <taxon>Polyneoptera</taxon>
        <taxon>Dictyoptera</taxon>
        <taxon>Blattodea</taxon>
        <taxon>Blattoidea</taxon>
        <taxon>Termitoidae</taxon>
        <taxon>Termopsidae</taxon>
        <taxon>Zootermopsis</taxon>
    </lineage>
</organism>
<feature type="transmembrane region" description="Helical" evidence="8">
    <location>
        <begin position="193"/>
        <end position="218"/>
    </location>
</feature>
<keyword evidence="3 8" id="KW-0812">Transmembrane</keyword>
<dbReference type="Pfam" id="PF01694">
    <property type="entry name" value="Rhomboid"/>
    <property type="match status" value="1"/>
</dbReference>
<feature type="region of interest" description="Disordered" evidence="7">
    <location>
        <begin position="1"/>
        <end position="21"/>
    </location>
</feature>
<feature type="domain" description="EF-hand" evidence="9">
    <location>
        <begin position="26"/>
        <end position="61"/>
    </location>
</feature>
<dbReference type="SUPFAM" id="SSF144091">
    <property type="entry name" value="Rhomboid-like"/>
    <property type="match status" value="1"/>
</dbReference>
<dbReference type="Gene3D" id="1.10.238.10">
    <property type="entry name" value="EF-hand"/>
    <property type="match status" value="1"/>
</dbReference>
<dbReference type="GO" id="GO:0016020">
    <property type="term" value="C:membrane"/>
    <property type="evidence" value="ECO:0007669"/>
    <property type="project" value="UniProtKB-SubCell"/>
</dbReference>
<evidence type="ECO:0000256" key="5">
    <source>
        <dbReference type="ARBA" id="ARBA00022989"/>
    </source>
</evidence>
<dbReference type="SMART" id="SM00054">
    <property type="entry name" value="EFh"/>
    <property type="match status" value="2"/>
</dbReference>
<dbReference type="Proteomes" id="UP000027135">
    <property type="component" value="Unassembled WGS sequence"/>
</dbReference>
<reference evidence="10 11" key="1">
    <citation type="journal article" date="2014" name="Nat. Commun.">
        <title>Molecular traces of alternative social organization in a termite genome.</title>
        <authorList>
            <person name="Terrapon N."/>
            <person name="Li C."/>
            <person name="Robertson H.M."/>
            <person name="Ji L."/>
            <person name="Meng X."/>
            <person name="Booth W."/>
            <person name="Chen Z."/>
            <person name="Childers C.P."/>
            <person name="Glastad K.M."/>
            <person name="Gokhale K."/>
            <person name="Gowin J."/>
            <person name="Gronenberg W."/>
            <person name="Hermansen R.A."/>
            <person name="Hu H."/>
            <person name="Hunt B.G."/>
            <person name="Huylmans A.K."/>
            <person name="Khalil S.M."/>
            <person name="Mitchell R.D."/>
            <person name="Munoz-Torres M.C."/>
            <person name="Mustard J.A."/>
            <person name="Pan H."/>
            <person name="Reese J.T."/>
            <person name="Scharf M.E."/>
            <person name="Sun F."/>
            <person name="Vogel H."/>
            <person name="Xiao J."/>
            <person name="Yang W."/>
            <person name="Yang Z."/>
            <person name="Yang Z."/>
            <person name="Zhou J."/>
            <person name="Zhu J."/>
            <person name="Brent C.S."/>
            <person name="Elsik C.G."/>
            <person name="Goodisman M.A."/>
            <person name="Liberles D.A."/>
            <person name="Roe R.M."/>
            <person name="Vargo E.L."/>
            <person name="Vilcinskas A."/>
            <person name="Wang J."/>
            <person name="Bornberg-Bauer E."/>
            <person name="Korb J."/>
            <person name="Zhang G."/>
            <person name="Liebig J."/>
        </authorList>
    </citation>
    <scope>NUCLEOTIDE SEQUENCE [LARGE SCALE GENOMIC DNA]</scope>
    <source>
        <tissue evidence="10">Whole organism</tissue>
    </source>
</reference>
<dbReference type="CDD" id="cd00051">
    <property type="entry name" value="EFh"/>
    <property type="match status" value="1"/>
</dbReference>
<dbReference type="SUPFAM" id="SSF47473">
    <property type="entry name" value="EF-hand"/>
    <property type="match status" value="1"/>
</dbReference>
<dbReference type="InterPro" id="IPR022764">
    <property type="entry name" value="Peptidase_S54_rhomboid_dom"/>
</dbReference>
<evidence type="ECO:0000256" key="8">
    <source>
        <dbReference type="SAM" id="Phobius"/>
    </source>
</evidence>
<feature type="transmembrane region" description="Helical" evidence="8">
    <location>
        <begin position="253"/>
        <end position="275"/>
    </location>
</feature>